<accession>A0A6P6Y2Y5</accession>
<sequence>MDFTALELGLRNRQLLQVKCFLRIQIETFRYFLKQDLCNSTINEQAISLERFFLHDWQNVVNKIISFATIQMSGDYAAKIFSILLYRSLIHSCNQLILTVSSIQIDNNDDNNNDNGDNVFICTDTSSRSLPTSATIIDGNSKNENSLYVVKQRILLLLIKQINSMRDCLDHRIQLNNTLLSFESTSLKAIKSKSIDDSNDHDESLTTMLKTIEALLKTYGNAHRFQELFERSLQNGSIPLFVWAVKKFAQQSNSTYGEKLIQWNIIVERIVQYTATIIARPDSLVDDQLISEINFYLIQTGHPVFDILYALFIQTSDSIIRQKLLHIFAICLANSTDDDEYSNVRLITSNVNFEKFRQQFGKHFQKLSIMDLYIFCFRPKILLISDEEKLELAIEWIINIDDSNDNEQNIRLSKSFLLPILNELTKHSQMLNDWKEMTANNYELIVFDPFRQHIFIEDNFQSYIDALSVWQYLIDNNDTKSLIKWIESDQIIRPYCSQIRPLNLTMSIQMCKYLLQQSPSILLADIFFSLISNPYFFNQYDFSDLMVEILSLSNFLRIIGQTNILFDHISSVNNTYYGNGCAILEKLLNKVIKFPQLVQYCIESKQYEFLYLLYNRYKNDFDIFFSDSQKLSSKSMLDVLNFMHHLCHSNNEMFEKSIFVHQFLVNDSANIINHSKSFDENVQFLIKTFANGSIDLDMILLIISSCSKYGFDEFFNTLHRQEPDLFKTFINKLMTKYPLFYRASIFQQESNSTSSSSLNIYTFLQQAIPFVDIGHVFEWQTNRCLTKSTNKKNDSDSNRNEMPHFSQKNLSELYGFKSNLNASFYLKNLRLIEAFLTFSKFMSANGKSRDHRHSINEKLSIKAVKKSTIIGYNNINNQSIVSTCLLFQSLIKSTLTSVKYKSSSHRSSIRETLDKNIFNECEKFRLHLALGRLIIEYAGDFLDLQGVQQQQNVLASLLRRSHFQSDRICSQKLLDLATVALERKYSSIRKSSTKFKRQQSNRLLDVKLFSLFIEKSSKFMNEDENDKEPITSVVPMIESSCNLLIECFEWKPLFMFAGHYSLKRPFGTFLNKCTNEDNWLAFVIFAQIYEIPKEDLQQFLSQANFNNQCIGEHLTKAFQSSRHVNVTTLNETESRILRSKQTPESSRNVLYSKLFKEKTIPIGSPPTTATQIDNLATIESDSPENLSLFSSSMLSKLSGDDISLQKRSNNVQVLFESKLQLQTASKDFLQLILSIYRNCVGFAHYHRDGLSSFSIEKSFQITLLYTSVSLSNPVLALLACSMNIHNQPTSLSNIGVIGKTIPSSSTSPIQSPKNDHNQSSSKCSNDSSSTGFDRFKYPSFACWLLASVSTTSKQSFIDWYCQRNSLNPTTDSLIDCFIHWSPERMLNLINILTSNDTKNYQKILQGFKLFDIQIPILYTLLEFLIEFLVMKDYYQTNNLLQRFQTLLAEYNDEEFNQNDLNKSSTISDSHDDSDDNDEWQISDFFQRSWIEKCSLIMITNSLLIAQQFELSILLSHYNFVRIQDSFSLEIHQYVPDIRRFYLFSQCLNKVPDYSLPIGPLLSIEANTNDESRYGEVLKTLILQLQQSGHFDAARNIINLLTIENTNEFIINEWMLKAKQAESESSNNSNNFDITFWKDCWSQVIRIDPSMHSAFKVMERFVQQLEPNQLLIKCFVLLKCLLAIETILNDMINENESINNKMINSTKQQQQLPDDDSTISSSNASSNNSVELIQDYFNFELTFWKSVIDCEMFIQSMETNSSDMKHCIDKNVITAWQDIWNDIVQYFRKSMIQKSILPKLIERFPNICRNIENQRLKHCQIDIVEHQSLNRIIGNLLDYFCYTKAVEVAKLFGYNHDDFDIIQTCNQIASGQLKDISDSPLSVQLKMKNQDENCSNSIGKFTKVTLISGSNLTDDQRKIITMIETLASFTTIGEKFCEYILLHYKIACFLHKSYDELKDSDEYTNPCQLLDMLFSSNQIDESTMIIHNDVNHLNQSSTEINDNLMDQNQMSLLIDNYSETIMCAKEFIRIMGRINDRLANEEKIVDLLAEFVYNDVQRIVDRQFKDWDDPFNAQYTLFTEIELDRIQLEFNSARFSVLNRLLREPYLLGHKLLEWVKKSKTIFENEWNGFNHMDTNVDGQQTVIHQKTEKEIRFILAKRKYYVQIVELYIRAHESFTAQCDVGGIALVLRKTRLLITQELRPARYFHLILRLLSGIGRYSEMTYCFDLFRECDRFELILSKRVQRTPQLRIALLNYLKNAEHIDELLPLVAIRFFLHREMADQHRNRAEKLLLETNFNNLHSSPKTSTPIRSFTKKVSSSNSLSDMISTSPSLPTFTLSPSLLNMNNSNALKEQLEAIMFEFQEAEINYKEASSLANADYCSWRAQLIALQLYHFNKSKFTALQSDISTTVPILINLDMYRVRDFITQCNHYYEALIVAKSYPDVNIEWADPFFNNAIVNNNVQYAAQFLDNHEISVQFLEKVIKRFELFSTLFRQQQQQQQAIAKSSSNNQIASQLFSSLSSSPLPTSFISSLSQIRSEMELQKIFLILEQIMESILCNGCGVGGGGGNPSTTNDTNESSGIKFTTTSYLKINLHDRYRLARRLNSRRILRNLMALNRENSAHLLDWLAHPERVKKNFQIL</sequence>
<dbReference type="OMA" id="EFIINEW"/>
<name>A0A6P6Y2Y5_DERPT</name>
<dbReference type="PANTHER" id="PTHR13650:SF0">
    <property type="entry name" value="SPATACSIN"/>
    <property type="match status" value="1"/>
</dbReference>
<feature type="compositionally biased region" description="Low complexity" evidence="1">
    <location>
        <begin position="1319"/>
        <end position="1329"/>
    </location>
</feature>
<keyword evidence="3" id="KW-1185">Reference proteome</keyword>
<reference evidence="4" key="1">
    <citation type="submission" date="2025-08" db="UniProtKB">
        <authorList>
            <consortium name="RefSeq"/>
        </authorList>
    </citation>
    <scope>IDENTIFICATION</scope>
    <source>
        <strain evidence="4">Airmid</strain>
    </source>
</reference>
<organism evidence="3 4">
    <name type="scientific">Dermatophagoides pteronyssinus</name>
    <name type="common">European house dust mite</name>
    <dbReference type="NCBI Taxonomy" id="6956"/>
    <lineage>
        <taxon>Eukaryota</taxon>
        <taxon>Metazoa</taxon>
        <taxon>Ecdysozoa</taxon>
        <taxon>Arthropoda</taxon>
        <taxon>Chelicerata</taxon>
        <taxon>Arachnida</taxon>
        <taxon>Acari</taxon>
        <taxon>Acariformes</taxon>
        <taxon>Sarcoptiformes</taxon>
        <taxon>Astigmata</taxon>
        <taxon>Psoroptidia</taxon>
        <taxon>Analgoidea</taxon>
        <taxon>Pyroglyphidae</taxon>
        <taxon>Dermatophagoidinae</taxon>
        <taxon>Dermatophagoides</taxon>
    </lineage>
</organism>
<dbReference type="KEGG" id="dpte:113793752"/>
<evidence type="ECO:0000259" key="2">
    <source>
        <dbReference type="Pfam" id="PF14649"/>
    </source>
</evidence>
<gene>
    <name evidence="4" type="primary">LOC113793752</name>
</gene>
<dbReference type="PANTHER" id="PTHR13650">
    <property type="entry name" value="SPATACSIN"/>
    <property type="match status" value="1"/>
</dbReference>
<dbReference type="RefSeq" id="XP_027199625.1">
    <property type="nucleotide sequence ID" value="XM_027343824.1"/>
</dbReference>
<evidence type="ECO:0000256" key="1">
    <source>
        <dbReference type="SAM" id="MobiDB-lite"/>
    </source>
</evidence>
<feature type="region of interest" description="Disordered" evidence="1">
    <location>
        <begin position="1304"/>
        <end position="1329"/>
    </location>
</feature>
<dbReference type="InterPro" id="IPR028107">
    <property type="entry name" value="Spatacsin_C_dom"/>
</dbReference>
<dbReference type="Pfam" id="PF14649">
    <property type="entry name" value="Spatacsin_C"/>
    <property type="match status" value="1"/>
</dbReference>
<protein>
    <submittedName>
        <fullName evidence="4">Uncharacterized protein LOC113793752</fullName>
    </submittedName>
</protein>
<dbReference type="OrthoDB" id="2018754at2759"/>
<evidence type="ECO:0000313" key="3">
    <source>
        <dbReference type="Proteomes" id="UP000515146"/>
    </source>
</evidence>
<evidence type="ECO:0000313" key="4">
    <source>
        <dbReference type="RefSeq" id="XP_027199625.1"/>
    </source>
</evidence>
<dbReference type="InterPro" id="IPR028103">
    <property type="entry name" value="Spatacsin"/>
</dbReference>
<dbReference type="Proteomes" id="UP000515146">
    <property type="component" value="Unplaced"/>
</dbReference>
<dbReference type="InParanoid" id="A0A6P6Y2Y5"/>
<proteinExistence type="predicted"/>
<feature type="domain" description="Spatacsin C-terminal" evidence="2">
    <location>
        <begin position="2106"/>
        <end position="2487"/>
    </location>
</feature>
<dbReference type="GO" id="GO:0005737">
    <property type="term" value="C:cytoplasm"/>
    <property type="evidence" value="ECO:0007669"/>
    <property type="project" value="TreeGrafter"/>
</dbReference>